<dbReference type="AlphaFoldDB" id="A0A645JDH9"/>
<dbReference type="EMBL" id="VSSQ01138867">
    <property type="protein sequence ID" value="MPN61775.1"/>
    <property type="molecule type" value="Genomic_DNA"/>
</dbReference>
<evidence type="ECO:0000313" key="1">
    <source>
        <dbReference type="EMBL" id="MPN61775.1"/>
    </source>
</evidence>
<accession>A0A645JDH9</accession>
<gene>
    <name evidence="1" type="ORF">SDC9_209517</name>
</gene>
<reference evidence="1" key="1">
    <citation type="submission" date="2019-08" db="EMBL/GenBank/DDBJ databases">
        <authorList>
            <person name="Kucharzyk K."/>
            <person name="Murdoch R.W."/>
            <person name="Higgins S."/>
            <person name="Loffler F."/>
        </authorList>
    </citation>
    <scope>NUCLEOTIDE SEQUENCE</scope>
</reference>
<protein>
    <submittedName>
        <fullName evidence="1">Uncharacterized protein</fullName>
    </submittedName>
</protein>
<sequence>MAGSDPRHFGRLGTRWAAARCPAAAIAQETVLRAVAPVLAVLVGRRLARRLLGRCGTRSLRGTVEGQHRQHEGRAHQQLADADQCTTSRRTLSHIARLAFEEFIQPFHLEVSLSVGIRPCLADRDKPGPMPRPAPWQ</sequence>
<name>A0A645JDH9_9ZZZZ</name>
<comment type="caution">
    <text evidence="1">The sequence shown here is derived from an EMBL/GenBank/DDBJ whole genome shotgun (WGS) entry which is preliminary data.</text>
</comment>
<proteinExistence type="predicted"/>
<organism evidence="1">
    <name type="scientific">bioreactor metagenome</name>
    <dbReference type="NCBI Taxonomy" id="1076179"/>
    <lineage>
        <taxon>unclassified sequences</taxon>
        <taxon>metagenomes</taxon>
        <taxon>ecological metagenomes</taxon>
    </lineage>
</organism>